<feature type="transmembrane region" description="Helical" evidence="17">
    <location>
        <begin position="45"/>
        <end position="67"/>
    </location>
</feature>
<keyword evidence="12 17" id="KW-1133">Transmembrane helix</keyword>
<dbReference type="AlphaFoldDB" id="A0AA38HMZ6"/>
<evidence type="ECO:0000256" key="12">
    <source>
        <dbReference type="ARBA" id="ARBA00022989"/>
    </source>
</evidence>
<keyword evidence="11" id="KW-0249">Electron transport</keyword>
<proteinExistence type="inferred from homology"/>
<comment type="caution">
    <text evidence="18">The sequence shown here is derived from an EMBL/GenBank/DDBJ whole genome shotgun (WGS) entry which is preliminary data.</text>
</comment>
<sequence>MILSKLRPLLTKNTSALGLWRPMSEHRVFPMEPSRWQWNKFKDLFHFYALVGIIPLSLLTLYANVFIGPATLQEIPEGYTPKYWEYYKSPITRFIARYMLADPQQDYEKYLAYIFMENEKKQLRQLEKKIKDKMAERLDYQAYYYRPVMAKYHRISREAFDYLESIRGD</sequence>
<evidence type="ECO:0000256" key="3">
    <source>
        <dbReference type="ARBA" id="ARBA00007152"/>
    </source>
</evidence>
<evidence type="ECO:0000313" key="18">
    <source>
        <dbReference type="EMBL" id="KAJ3640665.1"/>
    </source>
</evidence>
<keyword evidence="7" id="KW-0679">Respiratory chain</keyword>
<dbReference type="PANTHER" id="PTHR13178">
    <property type="entry name" value="NADH-UBIQUINONE OXIDOREDUCTASE SGDH SUBUNIT"/>
    <property type="match status" value="1"/>
</dbReference>
<evidence type="ECO:0000256" key="6">
    <source>
        <dbReference type="ARBA" id="ARBA00022448"/>
    </source>
</evidence>
<evidence type="ECO:0000256" key="1">
    <source>
        <dbReference type="ARBA" id="ARBA00003195"/>
    </source>
</evidence>
<protein>
    <recommendedName>
        <fullName evidence="5">NADH dehydrogenase [ubiquinone] 1 beta subcomplex subunit 5, mitochondrial</fullName>
    </recommendedName>
    <alternativeName>
        <fullName evidence="16">Complex I-SGDH</fullName>
    </alternativeName>
    <alternativeName>
        <fullName evidence="15">NADH-ubiquinone oxidoreductase SGDH subunit</fullName>
    </alternativeName>
</protein>
<dbReference type="EMBL" id="JALNTZ010000009">
    <property type="protein sequence ID" value="KAJ3640665.1"/>
    <property type="molecule type" value="Genomic_DNA"/>
</dbReference>
<keyword evidence="6" id="KW-0813">Transport</keyword>
<evidence type="ECO:0000256" key="9">
    <source>
        <dbReference type="ARBA" id="ARBA00022792"/>
    </source>
</evidence>
<dbReference type="GO" id="GO:0005743">
    <property type="term" value="C:mitochondrial inner membrane"/>
    <property type="evidence" value="ECO:0007669"/>
    <property type="project" value="UniProtKB-SubCell"/>
</dbReference>
<evidence type="ECO:0000256" key="10">
    <source>
        <dbReference type="ARBA" id="ARBA00022946"/>
    </source>
</evidence>
<evidence type="ECO:0000256" key="4">
    <source>
        <dbReference type="ARBA" id="ARBA00011533"/>
    </source>
</evidence>
<evidence type="ECO:0000256" key="14">
    <source>
        <dbReference type="ARBA" id="ARBA00023136"/>
    </source>
</evidence>
<comment type="subcellular location">
    <subcellularLocation>
        <location evidence="2">Mitochondrion inner membrane</location>
        <topology evidence="2">Single-pass membrane protein</topology>
    </subcellularLocation>
</comment>
<evidence type="ECO:0000256" key="15">
    <source>
        <dbReference type="ARBA" id="ARBA00032395"/>
    </source>
</evidence>
<keyword evidence="9" id="KW-0999">Mitochondrion inner membrane</keyword>
<evidence type="ECO:0000256" key="8">
    <source>
        <dbReference type="ARBA" id="ARBA00022692"/>
    </source>
</evidence>
<dbReference type="Proteomes" id="UP001168821">
    <property type="component" value="Unassembled WGS sequence"/>
</dbReference>
<accession>A0AA38HMZ6</accession>
<dbReference type="InterPro" id="IPR019173">
    <property type="entry name" value="NADH_UbQ_OxRdtase_B5_su"/>
</dbReference>
<evidence type="ECO:0000256" key="17">
    <source>
        <dbReference type="SAM" id="Phobius"/>
    </source>
</evidence>
<reference evidence="18" key="1">
    <citation type="journal article" date="2023" name="G3 (Bethesda)">
        <title>Whole genome assemblies of Zophobas morio and Tenebrio molitor.</title>
        <authorList>
            <person name="Kaur S."/>
            <person name="Stinson S.A."/>
            <person name="diCenzo G.C."/>
        </authorList>
    </citation>
    <scope>NUCLEOTIDE SEQUENCE</scope>
    <source>
        <strain evidence="18">QUZm001</strain>
    </source>
</reference>
<keyword evidence="19" id="KW-1185">Reference proteome</keyword>
<comment type="function">
    <text evidence="1">Accessory subunit of the mitochondrial membrane respiratory chain NADH dehydrogenase (Complex I), that is believed not to be involved in catalysis. Complex I functions in the transfer of electrons from NADH to the respiratory chain. The immediate electron acceptor for the enzyme is believed to be ubiquinone.</text>
</comment>
<evidence type="ECO:0000313" key="19">
    <source>
        <dbReference type="Proteomes" id="UP001168821"/>
    </source>
</evidence>
<evidence type="ECO:0000256" key="13">
    <source>
        <dbReference type="ARBA" id="ARBA00023128"/>
    </source>
</evidence>
<evidence type="ECO:0000256" key="2">
    <source>
        <dbReference type="ARBA" id="ARBA00004434"/>
    </source>
</evidence>
<evidence type="ECO:0000256" key="11">
    <source>
        <dbReference type="ARBA" id="ARBA00022982"/>
    </source>
</evidence>
<gene>
    <name evidence="18" type="ORF">Zmor_027213</name>
</gene>
<evidence type="ECO:0000256" key="5">
    <source>
        <dbReference type="ARBA" id="ARBA00015175"/>
    </source>
</evidence>
<keyword evidence="14 17" id="KW-0472">Membrane</keyword>
<comment type="subunit">
    <text evidence="4">Complex I is composed of 45 different subunits.</text>
</comment>
<evidence type="ECO:0000256" key="7">
    <source>
        <dbReference type="ARBA" id="ARBA00022660"/>
    </source>
</evidence>
<dbReference type="PANTHER" id="PTHR13178:SF0">
    <property type="entry name" value="NADH DEHYDROGENASE [UBIQUINONE] 1 BETA SUBCOMPLEX SUBUNIT 5, MITOCHONDRIAL"/>
    <property type="match status" value="1"/>
</dbReference>
<organism evidence="18 19">
    <name type="scientific">Zophobas morio</name>
    <dbReference type="NCBI Taxonomy" id="2755281"/>
    <lineage>
        <taxon>Eukaryota</taxon>
        <taxon>Metazoa</taxon>
        <taxon>Ecdysozoa</taxon>
        <taxon>Arthropoda</taxon>
        <taxon>Hexapoda</taxon>
        <taxon>Insecta</taxon>
        <taxon>Pterygota</taxon>
        <taxon>Neoptera</taxon>
        <taxon>Endopterygota</taxon>
        <taxon>Coleoptera</taxon>
        <taxon>Polyphaga</taxon>
        <taxon>Cucujiformia</taxon>
        <taxon>Tenebrionidae</taxon>
        <taxon>Zophobas</taxon>
    </lineage>
</organism>
<keyword evidence="13" id="KW-0496">Mitochondrion</keyword>
<keyword evidence="10" id="KW-0809">Transit peptide</keyword>
<keyword evidence="8 17" id="KW-0812">Transmembrane</keyword>
<comment type="similarity">
    <text evidence="3">Belongs to the complex I NDUFB5 subunit family.</text>
</comment>
<dbReference type="Pfam" id="PF09781">
    <property type="entry name" value="NDUF_B5"/>
    <property type="match status" value="1"/>
</dbReference>
<name>A0AA38HMZ6_9CUCU</name>
<evidence type="ECO:0000256" key="16">
    <source>
        <dbReference type="ARBA" id="ARBA00032550"/>
    </source>
</evidence>